<dbReference type="PANTHER" id="PTHR34236">
    <property type="entry name" value="DIMETHYL SULFOXIDE REDUCTASE TRANSCRIPTIONAL ACTIVATOR"/>
    <property type="match status" value="1"/>
</dbReference>
<dbReference type="Proteomes" id="UP000509750">
    <property type="component" value="Chromosome"/>
</dbReference>
<sequence>MAIEASFTVEHADFPLSAVFEQLTDVTIELDRIVPTGEAVIPYFWISADDTDKLTTDLSADIGIDQVKVIDKVEKQMFVRIDWNLTHESILTAIVNTEITLLSGIGKEKQWTFEVRAGEQQDLSDFQTYCQDHDIPIELTELHAVSSLNSDREYDLTDGQRKALVLAYSSGYFDSPRDATQADLADELGITRQAVSSRLQRGMRRLVASTLITPEE</sequence>
<feature type="domain" description="HTH bat-type" evidence="3">
    <location>
        <begin position="156"/>
        <end position="207"/>
    </location>
</feature>
<dbReference type="RefSeq" id="WP_179168125.1">
    <property type="nucleotide sequence ID" value="NZ_CP058529.1"/>
</dbReference>
<dbReference type="SUPFAM" id="SSF88659">
    <property type="entry name" value="Sigma3 and sigma4 domains of RNA polymerase sigma factors"/>
    <property type="match status" value="1"/>
</dbReference>
<evidence type="ECO:0000256" key="1">
    <source>
        <dbReference type="ARBA" id="ARBA00023015"/>
    </source>
</evidence>
<evidence type="ECO:0000256" key="2">
    <source>
        <dbReference type="ARBA" id="ARBA00023163"/>
    </source>
</evidence>
<dbReference type="KEGG" id="halg:HUG10_02890"/>
<evidence type="ECO:0000259" key="4">
    <source>
        <dbReference type="Pfam" id="PF15915"/>
    </source>
</evidence>
<evidence type="ECO:0000259" key="3">
    <source>
        <dbReference type="Pfam" id="PF04967"/>
    </source>
</evidence>
<name>A0A7D5GE25_9EURY</name>
<keyword evidence="2" id="KW-0804">Transcription</keyword>
<dbReference type="GeneID" id="56027745"/>
<reference evidence="5 6" key="1">
    <citation type="submission" date="2020-07" db="EMBL/GenBank/DDBJ databases">
        <title>Gai3-2, isolated from salt lake.</title>
        <authorList>
            <person name="Cui H."/>
            <person name="Shi X."/>
        </authorList>
    </citation>
    <scope>NUCLEOTIDE SEQUENCE [LARGE SCALE GENOMIC DNA]</scope>
    <source>
        <strain evidence="5 6">Gai3-2</strain>
    </source>
</reference>
<evidence type="ECO:0000313" key="6">
    <source>
        <dbReference type="Proteomes" id="UP000509750"/>
    </source>
</evidence>
<feature type="domain" description="Bacterioopsin transcriptional activator GAF and HTH associated" evidence="4">
    <location>
        <begin position="3"/>
        <end position="147"/>
    </location>
</feature>
<keyword evidence="6" id="KW-1185">Reference proteome</keyword>
<gene>
    <name evidence="5" type="ORF">HUG10_02890</name>
</gene>
<evidence type="ECO:0000313" key="5">
    <source>
        <dbReference type="EMBL" id="QLG26550.1"/>
    </source>
</evidence>
<proteinExistence type="predicted"/>
<dbReference type="OrthoDB" id="202021at2157"/>
<protein>
    <submittedName>
        <fullName evidence="5">Helix-turn-helix domain-containing protein</fullName>
    </submittedName>
</protein>
<dbReference type="Pfam" id="PF04967">
    <property type="entry name" value="HTH_10"/>
    <property type="match status" value="1"/>
</dbReference>
<dbReference type="InterPro" id="IPR007050">
    <property type="entry name" value="HTH_bacterioopsin"/>
</dbReference>
<dbReference type="Gene3D" id="1.10.10.10">
    <property type="entry name" value="Winged helix-like DNA-binding domain superfamily/Winged helix DNA-binding domain"/>
    <property type="match status" value="1"/>
</dbReference>
<keyword evidence="1" id="KW-0805">Transcription regulation</keyword>
<dbReference type="Pfam" id="PF15915">
    <property type="entry name" value="BAT"/>
    <property type="match status" value="1"/>
</dbReference>
<organism evidence="5 6">
    <name type="scientific">Halorarum halophilum</name>
    <dbReference type="NCBI Taxonomy" id="2743090"/>
    <lineage>
        <taxon>Archaea</taxon>
        <taxon>Methanobacteriati</taxon>
        <taxon>Methanobacteriota</taxon>
        <taxon>Stenosarchaea group</taxon>
        <taxon>Halobacteria</taxon>
        <taxon>Halobacteriales</taxon>
        <taxon>Haloferacaceae</taxon>
        <taxon>Halorarum</taxon>
    </lineage>
</organism>
<dbReference type="EMBL" id="CP058529">
    <property type="protein sequence ID" value="QLG26550.1"/>
    <property type="molecule type" value="Genomic_DNA"/>
</dbReference>
<dbReference type="InterPro" id="IPR013324">
    <property type="entry name" value="RNA_pol_sigma_r3/r4-like"/>
</dbReference>
<dbReference type="InterPro" id="IPR036388">
    <property type="entry name" value="WH-like_DNA-bd_sf"/>
</dbReference>
<accession>A0A7D5GE25</accession>
<dbReference type="PANTHER" id="PTHR34236:SF1">
    <property type="entry name" value="DIMETHYL SULFOXIDE REDUCTASE TRANSCRIPTIONAL ACTIVATOR"/>
    <property type="match status" value="1"/>
</dbReference>
<dbReference type="InterPro" id="IPR031803">
    <property type="entry name" value="BAT_GAF/HTH-assoc"/>
</dbReference>
<dbReference type="AlphaFoldDB" id="A0A7D5GE25"/>